<organism evidence="5 6">
    <name type="scientific">Aspergillus turcosus</name>
    <dbReference type="NCBI Taxonomy" id="1245748"/>
    <lineage>
        <taxon>Eukaryota</taxon>
        <taxon>Fungi</taxon>
        <taxon>Dikarya</taxon>
        <taxon>Ascomycota</taxon>
        <taxon>Pezizomycotina</taxon>
        <taxon>Eurotiomycetes</taxon>
        <taxon>Eurotiomycetidae</taxon>
        <taxon>Eurotiales</taxon>
        <taxon>Aspergillaceae</taxon>
        <taxon>Aspergillus</taxon>
        <taxon>Aspergillus subgen. Fumigati</taxon>
    </lineage>
</organism>
<dbReference type="Gene3D" id="3.50.50.60">
    <property type="entry name" value="FAD/NAD(P)-binding domain"/>
    <property type="match status" value="2"/>
</dbReference>
<evidence type="ECO:0000256" key="1">
    <source>
        <dbReference type="ARBA" id="ARBA00009333"/>
    </source>
</evidence>
<feature type="domain" description="FAD/NAD(P)-binding" evidence="4">
    <location>
        <begin position="8"/>
        <end position="304"/>
    </location>
</feature>
<dbReference type="AlphaFoldDB" id="A0A3R7FW53"/>
<evidence type="ECO:0000313" key="5">
    <source>
        <dbReference type="EMBL" id="RLL99572.1"/>
    </source>
</evidence>
<dbReference type="Proteomes" id="UP000215289">
    <property type="component" value="Unassembled WGS sequence"/>
</dbReference>
<keyword evidence="6" id="KW-1185">Reference proteome</keyword>
<dbReference type="OrthoDB" id="10260355at2759"/>
<evidence type="ECO:0000313" key="6">
    <source>
        <dbReference type="Proteomes" id="UP000215289"/>
    </source>
</evidence>
<dbReference type="STRING" id="1245748.A0A3R7FW53"/>
<name>A0A3R7FW53_9EURO</name>
<dbReference type="PRINTS" id="PR00469">
    <property type="entry name" value="PNDRDTASEII"/>
</dbReference>
<dbReference type="Pfam" id="PF07992">
    <property type="entry name" value="Pyr_redox_2"/>
    <property type="match status" value="1"/>
</dbReference>
<reference evidence="5 6" key="1">
    <citation type="submission" date="2018-08" db="EMBL/GenBank/DDBJ databases">
        <title>Draft genome sequences of two Aspergillus turcosus clinical strains isolated from bronchoalveolar lavage fluid: one azole-susceptible and the other azole-resistant.</title>
        <authorList>
            <person name="Parent-Michaud M."/>
            <person name="Dufresne P.J."/>
            <person name="Fournier E."/>
            <person name="Martineau C."/>
            <person name="Moreira S."/>
            <person name="Perkins V."/>
            <person name="De Repentigny L."/>
            <person name="Dufresne S.F."/>
        </authorList>
    </citation>
    <scope>NUCLEOTIDE SEQUENCE [LARGE SCALE GENOMIC DNA]</scope>
    <source>
        <strain evidence="5">HMR AF 1038</strain>
    </source>
</reference>
<dbReference type="InterPro" id="IPR050097">
    <property type="entry name" value="Ferredoxin-NADP_redctase_2"/>
</dbReference>
<keyword evidence="2" id="KW-0285">Flavoprotein</keyword>
<dbReference type="PANTHER" id="PTHR48105">
    <property type="entry name" value="THIOREDOXIN REDUCTASE 1-RELATED-RELATED"/>
    <property type="match status" value="1"/>
</dbReference>
<proteinExistence type="inferred from homology"/>
<dbReference type="InterPro" id="IPR023753">
    <property type="entry name" value="FAD/NAD-binding_dom"/>
</dbReference>
<comment type="caution">
    <text evidence="5">The sequence shown here is derived from an EMBL/GenBank/DDBJ whole genome shotgun (WGS) entry which is preliminary data.</text>
</comment>
<keyword evidence="3" id="KW-0560">Oxidoreductase</keyword>
<accession>A0A3R7FW53</accession>
<comment type="similarity">
    <text evidence="1">Belongs to the class-II pyridine nucleotide-disulfide oxidoreductase family.</text>
</comment>
<evidence type="ECO:0000259" key="4">
    <source>
        <dbReference type="Pfam" id="PF07992"/>
    </source>
</evidence>
<dbReference type="PRINTS" id="PR00368">
    <property type="entry name" value="FADPNR"/>
</dbReference>
<dbReference type="InterPro" id="IPR036188">
    <property type="entry name" value="FAD/NAD-bd_sf"/>
</dbReference>
<dbReference type="SUPFAM" id="SSF51905">
    <property type="entry name" value="FAD/NAD(P)-binding domain"/>
    <property type="match status" value="1"/>
</dbReference>
<evidence type="ECO:0000256" key="2">
    <source>
        <dbReference type="ARBA" id="ARBA00022630"/>
    </source>
</evidence>
<dbReference type="GO" id="GO:0097237">
    <property type="term" value="P:cellular response to toxic substance"/>
    <property type="evidence" value="ECO:0007669"/>
    <property type="project" value="UniProtKB-ARBA"/>
</dbReference>
<protein>
    <recommendedName>
        <fullName evidence="4">FAD/NAD(P)-binding domain-containing protein</fullName>
    </recommendedName>
</protein>
<evidence type="ECO:0000256" key="3">
    <source>
        <dbReference type="ARBA" id="ARBA00023002"/>
    </source>
</evidence>
<dbReference type="EMBL" id="NIDN02000029">
    <property type="protein sequence ID" value="RLL99572.1"/>
    <property type="molecule type" value="Genomic_DNA"/>
</dbReference>
<dbReference type="GO" id="GO:0016491">
    <property type="term" value="F:oxidoreductase activity"/>
    <property type="evidence" value="ECO:0007669"/>
    <property type="project" value="UniProtKB-KW"/>
</dbReference>
<gene>
    <name evidence="5" type="ORF">CFD26_108038</name>
</gene>
<sequence length="329" mass="35546">MHEHDLTDAFVVGGGPAGLGAALGLCRQNHSVVLFDSASYRNSSSNVSDLRMHMVLTWDHQRPDEFRAAARSQLQRYERFQYVPVEVRSVQQTMRTISSGTKSESVFVAVLADGTERMARKVILATGVKDVFPKIEGFAESWARGIFHCLFCHGFEERNAESVGVLAVDDCADVPTALRIARAAHQFSESVTVYTNGNAQLGARLAQRAAKDKWCTVNTLGIKRLVSPETTASSSPAAVELEFTDGTVRKEHFLVHKPRTQQASAIPAQLGLEMTPDGDIKVFDAMFETSMPGVFAVGDCASPHKFVGYASTAGGFAAAGAATQLQAGY</sequence>